<dbReference type="OrthoDB" id="1493774at2"/>
<accession>A0A448NTV2</accession>
<protein>
    <submittedName>
        <fullName evidence="2 3">FixH</fullName>
    </submittedName>
</protein>
<sequence length="151" mass="17381">MFKKFNWGHGVALALGLFIAFILFMVFGFTYGQQNSELVSDDYYGDELVYQEVIDAKNNADALAAIPKYQELKEGMKITFPGTIIPEDKHVKFELFRTDDANLDVKKEVDVDANNEILIPKQVISKGSYTLKIKWSQNKKPYQVDYDVLWK</sequence>
<dbReference type="Proteomes" id="UP000028349">
    <property type="component" value="Unassembled WGS sequence"/>
</dbReference>
<dbReference type="AlphaFoldDB" id="A0A448NTV2"/>
<dbReference type="KEGG" id="cant:NCTC13489_02365"/>
<evidence type="ECO:0000313" key="4">
    <source>
        <dbReference type="Proteomes" id="UP000028349"/>
    </source>
</evidence>
<dbReference type="InterPro" id="IPR008620">
    <property type="entry name" value="FixH"/>
</dbReference>
<feature type="transmembrane region" description="Helical" evidence="1">
    <location>
        <begin position="12"/>
        <end position="31"/>
    </location>
</feature>
<dbReference type="Proteomes" id="UP000270036">
    <property type="component" value="Chromosome"/>
</dbReference>
<proteinExistence type="predicted"/>
<dbReference type="Pfam" id="PF05751">
    <property type="entry name" value="FixH"/>
    <property type="match status" value="1"/>
</dbReference>
<dbReference type="STRING" id="266748.HY04_06770"/>
<keyword evidence="1" id="KW-1133">Transmembrane helix</keyword>
<evidence type="ECO:0000313" key="2">
    <source>
        <dbReference type="EMBL" id="KEY18218.1"/>
    </source>
</evidence>
<organism evidence="3 5">
    <name type="scientific">Kaistella antarctica</name>
    <dbReference type="NCBI Taxonomy" id="266748"/>
    <lineage>
        <taxon>Bacteria</taxon>
        <taxon>Pseudomonadati</taxon>
        <taxon>Bacteroidota</taxon>
        <taxon>Flavobacteriia</taxon>
        <taxon>Flavobacteriales</taxon>
        <taxon>Weeksellaceae</taxon>
        <taxon>Chryseobacterium group</taxon>
        <taxon>Kaistella</taxon>
    </lineage>
</organism>
<name>A0A448NTV2_9FLAO</name>
<evidence type="ECO:0000313" key="3">
    <source>
        <dbReference type="EMBL" id="VEI00812.1"/>
    </source>
</evidence>
<reference evidence="3 5" key="2">
    <citation type="submission" date="2018-12" db="EMBL/GenBank/DDBJ databases">
        <authorList>
            <consortium name="Pathogen Informatics"/>
        </authorList>
    </citation>
    <scope>NUCLEOTIDE SEQUENCE [LARGE SCALE GENOMIC DNA]</scope>
    <source>
        <strain evidence="3 5">NCTC13489</strain>
    </source>
</reference>
<reference evidence="2 4" key="1">
    <citation type="submission" date="2014-07" db="EMBL/GenBank/DDBJ databases">
        <authorList>
            <person name="Pisani N.G."/>
            <person name="Newman J.D."/>
        </authorList>
    </citation>
    <scope>NUCLEOTIDE SEQUENCE [LARGE SCALE GENOMIC DNA]</scope>
    <source>
        <strain evidence="2 4">LMG 24720</strain>
    </source>
</reference>
<evidence type="ECO:0000313" key="5">
    <source>
        <dbReference type="Proteomes" id="UP000270036"/>
    </source>
</evidence>
<keyword evidence="4" id="KW-1185">Reference proteome</keyword>
<dbReference type="RefSeq" id="WP_034718448.1">
    <property type="nucleotide sequence ID" value="NZ_FOIX01000001.1"/>
</dbReference>
<gene>
    <name evidence="2" type="ORF">HY04_06770</name>
    <name evidence="3" type="ORF">NCTC13489_02365</name>
</gene>
<dbReference type="EMBL" id="JPEP01000002">
    <property type="protein sequence ID" value="KEY18218.1"/>
    <property type="molecule type" value="Genomic_DNA"/>
</dbReference>
<dbReference type="EMBL" id="LR134441">
    <property type="protein sequence ID" value="VEI00812.1"/>
    <property type="molecule type" value="Genomic_DNA"/>
</dbReference>
<keyword evidence="1" id="KW-0472">Membrane</keyword>
<evidence type="ECO:0000256" key="1">
    <source>
        <dbReference type="SAM" id="Phobius"/>
    </source>
</evidence>
<keyword evidence="1" id="KW-0812">Transmembrane</keyword>